<dbReference type="EMBL" id="JAGKQQ010000001">
    <property type="protein sequence ID" value="MBP3957161.1"/>
    <property type="molecule type" value="Genomic_DNA"/>
</dbReference>
<dbReference type="Proteomes" id="UP000676565">
    <property type="component" value="Unassembled WGS sequence"/>
</dbReference>
<gene>
    <name evidence="1" type="ORF">J8F10_18005</name>
</gene>
<proteinExistence type="predicted"/>
<comment type="caution">
    <text evidence="1">The sequence shown here is derived from an EMBL/GenBank/DDBJ whole genome shotgun (WGS) entry which is preliminary data.</text>
</comment>
<protein>
    <submittedName>
        <fullName evidence="1">Uncharacterized protein</fullName>
    </submittedName>
</protein>
<evidence type="ECO:0000313" key="1">
    <source>
        <dbReference type="EMBL" id="MBP3957161.1"/>
    </source>
</evidence>
<dbReference type="RefSeq" id="WP_210655960.1">
    <property type="nucleotide sequence ID" value="NZ_JAGKQQ010000001.1"/>
</dbReference>
<reference evidence="1 2" key="1">
    <citation type="submission" date="2021-04" db="EMBL/GenBank/DDBJ databases">
        <authorList>
            <person name="Ivanova A."/>
        </authorList>
    </citation>
    <scope>NUCLEOTIDE SEQUENCE [LARGE SCALE GENOMIC DNA]</scope>
    <source>
        <strain evidence="1 2">G18</strain>
    </source>
</reference>
<name>A0ABS5BU25_9BACT</name>
<sequence>MEKSRDVESLRRVFTAEDDPITKELSASYWTDGWGVPMQLDRTEVADSVKMRIYSSHNAPEGDKWRRLYVDIVFHRLADGKFRVEVKRGWK</sequence>
<keyword evidence="2" id="KW-1185">Reference proteome</keyword>
<organism evidence="1 2">
    <name type="scientific">Gemmata palustris</name>
    <dbReference type="NCBI Taxonomy" id="2822762"/>
    <lineage>
        <taxon>Bacteria</taxon>
        <taxon>Pseudomonadati</taxon>
        <taxon>Planctomycetota</taxon>
        <taxon>Planctomycetia</taxon>
        <taxon>Gemmatales</taxon>
        <taxon>Gemmataceae</taxon>
        <taxon>Gemmata</taxon>
    </lineage>
</organism>
<evidence type="ECO:0000313" key="2">
    <source>
        <dbReference type="Proteomes" id="UP000676565"/>
    </source>
</evidence>
<accession>A0ABS5BU25</accession>